<evidence type="ECO:0000256" key="1">
    <source>
        <dbReference type="SAM" id="MobiDB-lite"/>
    </source>
</evidence>
<reference evidence="2" key="1">
    <citation type="submission" date="2021-01" db="EMBL/GenBank/DDBJ databases">
        <authorList>
            <person name="Corre E."/>
            <person name="Pelletier E."/>
            <person name="Niang G."/>
            <person name="Scheremetjew M."/>
            <person name="Finn R."/>
            <person name="Kale V."/>
            <person name="Holt S."/>
            <person name="Cochrane G."/>
            <person name="Meng A."/>
            <person name="Brown T."/>
            <person name="Cohen L."/>
        </authorList>
    </citation>
    <scope>NUCLEOTIDE SEQUENCE</scope>
    <source>
        <strain evidence="2">379</strain>
    </source>
</reference>
<proteinExistence type="predicted"/>
<feature type="compositionally biased region" description="Pro residues" evidence="1">
    <location>
        <begin position="125"/>
        <end position="138"/>
    </location>
</feature>
<organism evidence="2">
    <name type="scientific">Emiliania huxleyi</name>
    <name type="common">Coccolithophore</name>
    <name type="synonym">Pontosphaera huxleyi</name>
    <dbReference type="NCBI Taxonomy" id="2903"/>
    <lineage>
        <taxon>Eukaryota</taxon>
        <taxon>Haptista</taxon>
        <taxon>Haptophyta</taxon>
        <taxon>Prymnesiophyceae</taxon>
        <taxon>Isochrysidales</taxon>
        <taxon>Noelaerhabdaceae</taxon>
        <taxon>Emiliania</taxon>
    </lineage>
</organism>
<sequence length="377" mass="40998">MPGLLGVASSLRLQVVAHNAPAALRPLLAPLLAAHLRRISPTADADSLEAAVRPVLLPSEQWGDLERWRGNARLLAWLRSAYIASRDETRATLPAADRSLQAYPGILPHAHQIREIFGTRQPDGAWPPPPPREPPPPRSPKESTAGVPLGEVLEAAGGLVAGRNALNIWMERRGVYELLTTELVGALGGYLRGRLARLGRRLGRRPRLLEAGAADGHLVAHLRASLAGERGEAAVADVFACDDFSTAAPGGVRAARSRGVEQLGYWEALAEHKPDMVVCAWMPMGVDWSHAFRHTPTVREYLLLGEADDGSVGHLWRTWGNPAFRPPTAPPSLPPPYLADGWERADVPEIGRWMLNRFDSDLDPHGSRAVSFVRLNS</sequence>
<dbReference type="EMBL" id="HBIR01030872">
    <property type="protein sequence ID" value="CAE0560009.1"/>
    <property type="molecule type" value="Transcribed_RNA"/>
</dbReference>
<evidence type="ECO:0000313" key="2">
    <source>
        <dbReference type="EMBL" id="CAE0560009.1"/>
    </source>
</evidence>
<gene>
    <name evidence="2" type="ORF">EHUX00137_LOCUS23923</name>
</gene>
<name>A0A7S3SNG8_EMIHU</name>
<feature type="region of interest" description="Disordered" evidence="1">
    <location>
        <begin position="119"/>
        <end position="145"/>
    </location>
</feature>
<dbReference type="AlphaFoldDB" id="A0A7S3SNG8"/>
<accession>A0A7S3SNG8</accession>
<protein>
    <submittedName>
        <fullName evidence="2">Uncharacterized protein</fullName>
    </submittedName>
</protein>